<keyword evidence="2" id="KW-1185">Reference proteome</keyword>
<reference evidence="1" key="1">
    <citation type="submission" date="2023-11" db="EMBL/GenBank/DDBJ databases">
        <authorList>
            <person name="Poullet M."/>
        </authorList>
    </citation>
    <scope>NUCLEOTIDE SEQUENCE</scope>
    <source>
        <strain evidence="1">E1834</strain>
    </source>
</reference>
<evidence type="ECO:0000313" key="2">
    <source>
        <dbReference type="Proteomes" id="UP001497535"/>
    </source>
</evidence>
<evidence type="ECO:0000313" key="1">
    <source>
        <dbReference type="EMBL" id="CAK5025948.1"/>
    </source>
</evidence>
<accession>A0ACB0Y0B3</accession>
<organism evidence="1 2">
    <name type="scientific">Meloidogyne enterolobii</name>
    <name type="common">Root-knot nematode worm</name>
    <name type="synonym">Meloidogyne mayaguensis</name>
    <dbReference type="NCBI Taxonomy" id="390850"/>
    <lineage>
        <taxon>Eukaryota</taxon>
        <taxon>Metazoa</taxon>
        <taxon>Ecdysozoa</taxon>
        <taxon>Nematoda</taxon>
        <taxon>Chromadorea</taxon>
        <taxon>Rhabditida</taxon>
        <taxon>Tylenchina</taxon>
        <taxon>Tylenchomorpha</taxon>
        <taxon>Tylenchoidea</taxon>
        <taxon>Meloidogynidae</taxon>
        <taxon>Meloidogyninae</taxon>
        <taxon>Meloidogyne</taxon>
    </lineage>
</organism>
<dbReference type="EMBL" id="CAVMJV010000004">
    <property type="protein sequence ID" value="CAK5025948.1"/>
    <property type="molecule type" value="Genomic_DNA"/>
</dbReference>
<proteinExistence type="predicted"/>
<dbReference type="Proteomes" id="UP001497535">
    <property type="component" value="Unassembled WGS sequence"/>
</dbReference>
<name>A0ACB0Y0B3_MELEN</name>
<gene>
    <name evidence="1" type="ORF">MENTE1834_LOCUS5936</name>
</gene>
<sequence length="55" mass="6233">MFRVIRCVLFSFFIRSALKYVTELDELDVLSTSSFITCSFSSDSSLMTLRVVTGL</sequence>
<comment type="caution">
    <text evidence="1">The sequence shown here is derived from an EMBL/GenBank/DDBJ whole genome shotgun (WGS) entry which is preliminary data.</text>
</comment>
<protein>
    <submittedName>
        <fullName evidence="1">Uncharacterized protein</fullName>
    </submittedName>
</protein>